<organism evidence="1 4">
    <name type="scientific">Aliivibrio finisterrensis</name>
    <dbReference type="NCBI Taxonomy" id="511998"/>
    <lineage>
        <taxon>Bacteria</taxon>
        <taxon>Pseudomonadati</taxon>
        <taxon>Pseudomonadota</taxon>
        <taxon>Gammaproteobacteria</taxon>
        <taxon>Vibrionales</taxon>
        <taxon>Vibrionaceae</taxon>
        <taxon>Aliivibrio</taxon>
    </lineage>
</organism>
<dbReference type="EMBL" id="SEZK01000016">
    <property type="protein sequence ID" value="RYU51090.1"/>
    <property type="molecule type" value="Genomic_DNA"/>
</dbReference>
<dbReference type="EMBL" id="SEZJ01000005">
    <property type="protein sequence ID" value="RYU46833.1"/>
    <property type="molecule type" value="Genomic_DNA"/>
</dbReference>
<dbReference type="EMBL" id="SEZN01000017">
    <property type="protein sequence ID" value="RYU64185.1"/>
    <property type="molecule type" value="Genomic_DNA"/>
</dbReference>
<evidence type="ECO:0000313" key="2">
    <source>
        <dbReference type="EMBL" id="RYU51090.1"/>
    </source>
</evidence>
<dbReference type="Proteomes" id="UP000294166">
    <property type="component" value="Unassembled WGS sequence"/>
</dbReference>
<dbReference type="Proteomes" id="UP000293465">
    <property type="component" value="Unassembled WGS sequence"/>
</dbReference>
<evidence type="ECO:0000313" key="6">
    <source>
        <dbReference type="Proteomes" id="UP000294166"/>
    </source>
</evidence>
<sequence>MKIIEIKEINKRINTNGNASFEVVEFRVDYTIDELSGYEYITIELNENNELVSNIDDNSIFSDEQKEVILKAVMNFHGKPLVRYTLLPFLKLNQRQKNIVNKVYEMLKNSEVYPSGMTKANKFYADNSHLISCRAPSRAFPYSELNACRTKKYVAKVLQYYNCKSVKTLLKHI</sequence>
<dbReference type="AlphaFoldDB" id="A0A4Q5KKJ7"/>
<accession>A0A4Q5KKJ7</accession>
<evidence type="ECO:0000313" key="3">
    <source>
        <dbReference type="EMBL" id="RYU64185.1"/>
    </source>
</evidence>
<dbReference type="GeneID" id="56274742"/>
<evidence type="ECO:0000313" key="1">
    <source>
        <dbReference type="EMBL" id="RYU46833.1"/>
    </source>
</evidence>
<protein>
    <submittedName>
        <fullName evidence="1">Uncharacterized protein</fullName>
    </submittedName>
</protein>
<name>A0A4Q5KKJ7_9GAMM</name>
<keyword evidence="6" id="KW-1185">Reference proteome</keyword>
<evidence type="ECO:0000313" key="4">
    <source>
        <dbReference type="Proteomes" id="UP000293465"/>
    </source>
</evidence>
<evidence type="ECO:0000313" key="5">
    <source>
        <dbReference type="Proteomes" id="UP000294063"/>
    </source>
</evidence>
<proteinExistence type="predicted"/>
<gene>
    <name evidence="1" type="ORF">ERW49_06780</name>
    <name evidence="3" type="ORF">ERW53_10755</name>
    <name evidence="2" type="ORF">ERW57_10570</name>
</gene>
<dbReference type="RefSeq" id="WP_130043338.1">
    <property type="nucleotide sequence ID" value="NZ_SEZJ01000005.1"/>
</dbReference>
<reference evidence="4 5" key="1">
    <citation type="submission" date="2019-02" db="EMBL/GenBank/DDBJ databases">
        <title>Genome sequences of Aliivibrio finisterrensis strains from farmed Atlantic salmon.</title>
        <authorList>
            <person name="Bowman J.P."/>
        </authorList>
    </citation>
    <scope>NUCLEOTIDE SEQUENCE [LARGE SCALE GENOMIC DNA]</scope>
    <source>
        <strain evidence="3 6">A21</strain>
        <strain evidence="1 4">A32</strain>
        <strain evidence="2 5">A46</strain>
    </source>
</reference>
<dbReference type="Proteomes" id="UP000294063">
    <property type="component" value="Unassembled WGS sequence"/>
</dbReference>
<comment type="caution">
    <text evidence="1">The sequence shown here is derived from an EMBL/GenBank/DDBJ whole genome shotgun (WGS) entry which is preliminary data.</text>
</comment>